<keyword evidence="2" id="KW-1185">Reference proteome</keyword>
<evidence type="ECO:0000313" key="2">
    <source>
        <dbReference type="Proteomes" id="UP000035425"/>
    </source>
</evidence>
<dbReference type="EMBL" id="JWIO01000053">
    <property type="protein sequence ID" value="KLL09883.1"/>
    <property type="molecule type" value="Genomic_DNA"/>
</dbReference>
<evidence type="ECO:0000313" key="1">
    <source>
        <dbReference type="EMBL" id="KLL09883.1"/>
    </source>
</evidence>
<organism evidence="1 2">
    <name type="scientific">Protofrankia coriariae</name>
    <dbReference type="NCBI Taxonomy" id="1562887"/>
    <lineage>
        <taxon>Bacteria</taxon>
        <taxon>Bacillati</taxon>
        <taxon>Actinomycetota</taxon>
        <taxon>Actinomycetes</taxon>
        <taxon>Frankiales</taxon>
        <taxon>Frankiaceae</taxon>
        <taxon>Protofrankia</taxon>
    </lineage>
</organism>
<comment type="caution">
    <text evidence="1">The sequence shown here is derived from an EMBL/GenBank/DDBJ whole genome shotgun (WGS) entry which is preliminary data.</text>
</comment>
<sequence>MGTVKDVSWAIGRTATWRPGTVGGIVIEVRIIDVKWSYGQQRAQVTPVAGSGEQWVQCDRLVLLPARDADTVAR</sequence>
<dbReference type="Proteomes" id="UP000035425">
    <property type="component" value="Unassembled WGS sequence"/>
</dbReference>
<gene>
    <name evidence="1" type="ORF">FrCorBMG51_21880</name>
</gene>
<proteinExistence type="predicted"/>
<dbReference type="RefSeq" id="WP_047224888.1">
    <property type="nucleotide sequence ID" value="NZ_JWIO01000053.1"/>
</dbReference>
<reference evidence="1 2" key="1">
    <citation type="submission" date="2014-12" db="EMBL/GenBank/DDBJ databases">
        <title>Frankia sp. BMG5.1 draft genome.</title>
        <authorList>
            <person name="Gtari M."/>
            <person name="Ghodhbane-Gtari F."/>
            <person name="Nouioui I."/>
            <person name="Ktari A."/>
            <person name="Hezbri K."/>
            <person name="Mimouni W."/>
            <person name="Sbissi I."/>
            <person name="Ayari A."/>
            <person name="Yamanaka T."/>
            <person name="Normand P."/>
            <person name="Tisa L.S."/>
            <person name="Boudabous A."/>
        </authorList>
    </citation>
    <scope>NUCLEOTIDE SEQUENCE [LARGE SCALE GENOMIC DNA]</scope>
    <source>
        <strain evidence="1 2">BMG5.1</strain>
    </source>
</reference>
<accession>A0ABR5EZL1</accession>
<name>A0ABR5EZL1_9ACTN</name>
<protein>
    <submittedName>
        <fullName evidence="1">Uncharacterized protein</fullName>
    </submittedName>
</protein>